<proteinExistence type="predicted"/>
<accession>A0A0B6X966</accession>
<dbReference type="RefSeq" id="WP_155399140.1">
    <property type="nucleotide sequence ID" value="NZ_CAWMEF010000001.1"/>
</dbReference>
<protein>
    <submittedName>
        <fullName evidence="1">Uncharacterized protein</fullName>
    </submittedName>
</protein>
<name>A0A0B6X966_XENBV</name>
<reference evidence="1 2" key="1">
    <citation type="submission" date="2014-02" db="EMBL/GenBank/DDBJ databases">
        <authorList>
            <person name="Genoscope - CEA"/>
        </authorList>
    </citation>
    <scope>NUCLEOTIDE SEQUENCE [LARGE SCALE GENOMIC DNA]</scope>
    <source>
        <strain evidence="1 2">CS03</strain>
    </source>
</reference>
<evidence type="ECO:0000313" key="1">
    <source>
        <dbReference type="EMBL" id="CDM90427.1"/>
    </source>
</evidence>
<organism evidence="1 2">
    <name type="scientific">Xenorhabdus bovienii</name>
    <name type="common">Xenorhabdus nematophila subsp. bovienii</name>
    <dbReference type="NCBI Taxonomy" id="40576"/>
    <lineage>
        <taxon>Bacteria</taxon>
        <taxon>Pseudomonadati</taxon>
        <taxon>Pseudomonadota</taxon>
        <taxon>Gammaproteobacteria</taxon>
        <taxon>Enterobacterales</taxon>
        <taxon>Morganellaceae</taxon>
        <taxon>Xenorhabdus</taxon>
    </lineage>
</organism>
<gene>
    <name evidence="1" type="ORF">XBW1_3070</name>
</gene>
<dbReference type="Proteomes" id="UP000032930">
    <property type="component" value="Chromosome"/>
</dbReference>
<dbReference type="AlphaFoldDB" id="A0A0B6X966"/>
<evidence type="ECO:0000313" key="2">
    <source>
        <dbReference type="Proteomes" id="UP000032930"/>
    </source>
</evidence>
<dbReference type="KEGG" id="xbv:XBW1_3070"/>
<sequence length="58" mass="7097">MDRYLVKCYIKEDDGKYNICEEEILNSMKEVREYIKTEQLCELYDSVEVERIRENNNV</sequence>
<dbReference type="EMBL" id="FO818637">
    <property type="protein sequence ID" value="CDM90427.1"/>
    <property type="molecule type" value="Genomic_DNA"/>
</dbReference>